<dbReference type="SUPFAM" id="SSF52058">
    <property type="entry name" value="L domain-like"/>
    <property type="match status" value="1"/>
</dbReference>
<proteinExistence type="predicted"/>
<dbReference type="Gene3D" id="3.80.10.10">
    <property type="entry name" value="Ribonuclease Inhibitor"/>
    <property type="match status" value="3"/>
</dbReference>
<dbReference type="InterPro" id="IPR005046">
    <property type="entry name" value="DUF285"/>
</dbReference>
<evidence type="ECO:0000313" key="2">
    <source>
        <dbReference type="Proteomes" id="UP000321296"/>
    </source>
</evidence>
<dbReference type="RefSeq" id="WP_147651139.1">
    <property type="nucleotide sequence ID" value="NZ_CP042383.1"/>
</dbReference>
<dbReference type="InterPro" id="IPR011889">
    <property type="entry name" value="Liste_lipo_26"/>
</dbReference>
<sequence>MEPPIEQAADVIEADEAKPKSSNNLRISSSGTNGTVSWSFDSTTGLLTFNSTGTLAQRVDTNLTNAAVNPDAVKKIVFTKTVELPSDSSALFADLANLTQFDARNLQTDAATNLARLFYNDSSLLKISNTSFKTTTTLTSVAGIFGNCSALQTVDISAMRTSSSTTATNDMFTNTTNLWKITFGKNTDLAPCGLLEAPNVGTKLSTDDGNLYTTRSNSWRIVEVAGNDHNPQGGTVSTEQMLTLGPISVNQPVSVVWDNDANYNGYHGSVFWQLNPSNGKMVFGGNSIGEFESGLSVKANLESYNIPATLVQGISFTGTANLVVNSSYLFSNLPNLTSFDSNYYLKTENAQIFGNMFENDTKLTTVSFPGWNTKKVTTMFEMFKNCSQLEKLDLSTFLTTKSTTTHTNMFAGTTKLWKLTLSQNASYNNNWGLLQVPSINTNIIDSGSTYYVKESKWQQVYSGTAHAPTGATFDTPASLADATPEVNAGQAETFVWSNSQYLFGVHGTAPWQLDPVTGKMVFYTGTLQNSQSVTDNLSSYGADAETLVKDISFSGTVTFPMDVTELFSSLDSLTTFNGTNVDSDKTENWTQTFSKNENLTSFTSGSLNTRSATNMFGLFGFCTSLTTLNTSFLDTEKVTDMSYMFAELKALTSLTLNLNTSSATTMTYMFSGSHITSLDLTSFNTGNVKDMSNMFFDCQALKSINLSSFNTQKVSNYNSMFQFTQKLETLDLTPFIIRPDATVKKMFLNTNNLWQIKLGVSTVFQSSPDFTEAPPASTPIPNTTFTTSLQSWQIVGNGSVHHPMGNLVSTSDMWSSAFISRPVTYVWAQEPESRIDEADNLSFSTANLGSLSSFQLGLNNDVNDGITLDYLYGNYNVTVTQAEPWVGDGDVTIDASDLPITYGGQNLSSGRVTFASGNSIADRLKVKYNHDSNKSFAINLDNGSNLSTALGKTLTSTIEWSFETTP</sequence>
<accession>A0A5B8SZ04</accession>
<organism evidence="1 2">
    <name type="scientific">Leuconostoc pseudomesenteroides</name>
    <dbReference type="NCBI Taxonomy" id="33968"/>
    <lineage>
        <taxon>Bacteria</taxon>
        <taxon>Bacillati</taxon>
        <taxon>Bacillota</taxon>
        <taxon>Bacilli</taxon>
        <taxon>Lactobacillales</taxon>
        <taxon>Lactobacillaceae</taxon>
        <taxon>Leuconostoc</taxon>
    </lineage>
</organism>
<gene>
    <name evidence="1" type="ORF">FGL85_02150</name>
</gene>
<dbReference type="NCBIfam" id="TIGR02167">
    <property type="entry name" value="Liste_lipo_26"/>
    <property type="match status" value="5"/>
</dbReference>
<dbReference type="InterPro" id="IPR032675">
    <property type="entry name" value="LRR_dom_sf"/>
</dbReference>
<dbReference type="Pfam" id="PF03382">
    <property type="entry name" value="DUF285"/>
    <property type="match status" value="3"/>
</dbReference>
<dbReference type="SUPFAM" id="SSF52047">
    <property type="entry name" value="RNI-like"/>
    <property type="match status" value="1"/>
</dbReference>
<dbReference type="EMBL" id="CP042383">
    <property type="protein sequence ID" value="QEA41407.1"/>
    <property type="molecule type" value="Genomic_DNA"/>
</dbReference>
<dbReference type="KEGG" id="lpse:FGL85_02150"/>
<dbReference type="Proteomes" id="UP000321296">
    <property type="component" value="Chromosome"/>
</dbReference>
<protein>
    <submittedName>
        <fullName evidence="1">BspA family leucine-rich repeat surface protein</fullName>
    </submittedName>
</protein>
<name>A0A5B8SZ04_LEUPS</name>
<dbReference type="AlphaFoldDB" id="A0A5B8SZ04"/>
<evidence type="ECO:0000313" key="1">
    <source>
        <dbReference type="EMBL" id="QEA41407.1"/>
    </source>
</evidence>
<reference evidence="1 2" key="1">
    <citation type="submission" date="2019-06" db="EMBL/GenBank/DDBJ databases">
        <title>Genome analyses of bacteria isolated from kimchi.</title>
        <authorList>
            <person name="Lee S."/>
            <person name="Ahn S."/>
            <person name="Roh S."/>
        </authorList>
    </citation>
    <scope>NUCLEOTIDE SEQUENCE [LARGE SCALE GENOMIC DNA]</scope>
    <source>
        <strain evidence="1 2">CBA3630</strain>
    </source>
</reference>